<evidence type="ECO:0000256" key="3">
    <source>
        <dbReference type="ARBA" id="ARBA00022448"/>
    </source>
</evidence>
<dbReference type="GO" id="GO:0016020">
    <property type="term" value="C:membrane"/>
    <property type="evidence" value="ECO:0007669"/>
    <property type="project" value="UniProtKB-SubCell"/>
</dbReference>
<feature type="transmembrane region" description="Helical" evidence="10">
    <location>
        <begin position="755"/>
        <end position="776"/>
    </location>
</feature>
<dbReference type="InterPro" id="IPR004813">
    <property type="entry name" value="OPT"/>
</dbReference>
<feature type="transmembrane region" description="Helical" evidence="10">
    <location>
        <begin position="340"/>
        <end position="358"/>
    </location>
</feature>
<evidence type="ECO:0000256" key="8">
    <source>
        <dbReference type="ARBA" id="ARBA00023136"/>
    </source>
</evidence>
<feature type="transmembrane region" description="Helical" evidence="10">
    <location>
        <begin position="493"/>
        <end position="514"/>
    </location>
</feature>
<keyword evidence="12" id="KW-1185">Reference proteome</keyword>
<feature type="non-terminal residue" evidence="11">
    <location>
        <position position="787"/>
    </location>
</feature>
<feature type="transmembrane region" description="Helical" evidence="10">
    <location>
        <begin position="411"/>
        <end position="431"/>
    </location>
</feature>
<evidence type="ECO:0008006" key="13">
    <source>
        <dbReference type="Google" id="ProtNLM"/>
    </source>
</evidence>
<feature type="non-terminal residue" evidence="11">
    <location>
        <position position="1"/>
    </location>
</feature>
<dbReference type="PANTHER" id="PTHR22601">
    <property type="entry name" value="ISP4 LIKE PROTEIN"/>
    <property type="match status" value="1"/>
</dbReference>
<dbReference type="InterPro" id="IPR004648">
    <property type="entry name" value="Oligpept_transpt"/>
</dbReference>
<dbReference type="AlphaFoldDB" id="A0A2S4VX11"/>
<keyword evidence="3" id="KW-0813">Transport</keyword>
<evidence type="ECO:0000256" key="4">
    <source>
        <dbReference type="ARBA" id="ARBA00022692"/>
    </source>
</evidence>
<evidence type="ECO:0000256" key="5">
    <source>
        <dbReference type="ARBA" id="ARBA00022856"/>
    </source>
</evidence>
<evidence type="ECO:0000313" key="11">
    <source>
        <dbReference type="EMBL" id="POW13997.1"/>
    </source>
</evidence>
<feature type="region of interest" description="Disordered" evidence="9">
    <location>
        <begin position="1"/>
        <end position="69"/>
    </location>
</feature>
<name>A0A2S4VX11_9BASI</name>
<feature type="transmembrane region" description="Helical" evidence="10">
    <location>
        <begin position="712"/>
        <end position="734"/>
    </location>
</feature>
<dbReference type="VEuPathDB" id="FungiDB:PSHT_02517"/>
<keyword evidence="4 10" id="KW-0812">Transmembrane</keyword>
<evidence type="ECO:0000256" key="10">
    <source>
        <dbReference type="SAM" id="Phobius"/>
    </source>
</evidence>
<comment type="caution">
    <text evidence="11">The sequence shown here is derived from an EMBL/GenBank/DDBJ whole genome shotgun (WGS) entry which is preliminary data.</text>
</comment>
<evidence type="ECO:0000313" key="12">
    <source>
        <dbReference type="Proteomes" id="UP000239156"/>
    </source>
</evidence>
<evidence type="ECO:0000256" key="9">
    <source>
        <dbReference type="SAM" id="MobiDB-lite"/>
    </source>
</evidence>
<comment type="subcellular location">
    <subcellularLocation>
        <location evidence="1">Membrane</location>
        <topology evidence="1">Multi-pass membrane protein</topology>
    </subcellularLocation>
</comment>
<dbReference type="GO" id="GO:0015031">
    <property type="term" value="P:protein transport"/>
    <property type="evidence" value="ECO:0007669"/>
    <property type="project" value="UniProtKB-KW"/>
</dbReference>
<keyword evidence="5" id="KW-0571">Peptide transport</keyword>
<sequence>YSCNVDIRVNKQSKRQVASRHTGNDRRPPSIAHGPHPTPLIISGGSPSSSDEKTNHAPPDSPESPSKDINEKHDLLKLADHSSSLSRQDPIVPPVLPVQGCEADFDKPHSVEEKAGFEMIPLQDDSDCLIVTVRPVLIGLLLSALGASLHRQLFHFKPVHMPIKLPFLQIATVIIGRSCALYQDQIGGIQVLSIISAYELYFDRAMNFGVALGMLGGAQLLANGMAGFLPKWFHPRENLPSVSLLNSLYKVGPESDDQVNFFKKVSWQLDFMSSFQHTLHRLYKRSTSFVDFAQNQLITNIFGGARPFEGMGLFTISLDWSMAGGRGPLFMPLSTQIHEVLALVISIFSFFLVYSKSWHGAGLNQNFPFLSASVFTAEGRPYPYRQAIKADGTANEEFIQRAGLPFFTATFYLIQILTSVYLTSSLSHAMLNNYHRIGRLLKKSQSPEDIDPHRGFPPLVRRHDEIYPKELIEPMNFLFPDCRGLRGDGGRSFALTFGMSAVGASGITVVSLLVAMIVSFLMTLAAGFISSVTGLQIRLTSGIQMLGGLMFPGNVFQNMWFTLYGAASAQMAMSILRDIKFGQYMHLPNYHIICSQLMGGGVGTLATVLVTKAILKNERDVLISAQGNGVFSGAETAAFQARAIRASPDKNRHNLIDHGLFQLGNFFEASISLWPKIPVSWGMVVGLFLPIPLFVAGKRWPRYKFNLFNVPLLLGIITGLYTLASAGEPMRIFIGLMSQFWARKYRTQWFRKYNYILSAALAGGTELMVFFLAIVFQGGDGHNINFP</sequence>
<evidence type="ECO:0000256" key="6">
    <source>
        <dbReference type="ARBA" id="ARBA00022927"/>
    </source>
</evidence>
<comment type="similarity">
    <text evidence="2">Belongs to the oligopeptide OPT transporter family.</text>
</comment>
<organism evidence="11 12">
    <name type="scientific">Puccinia striiformis</name>
    <dbReference type="NCBI Taxonomy" id="27350"/>
    <lineage>
        <taxon>Eukaryota</taxon>
        <taxon>Fungi</taxon>
        <taxon>Dikarya</taxon>
        <taxon>Basidiomycota</taxon>
        <taxon>Pucciniomycotina</taxon>
        <taxon>Pucciniomycetes</taxon>
        <taxon>Pucciniales</taxon>
        <taxon>Pucciniaceae</taxon>
        <taxon>Puccinia</taxon>
    </lineage>
</organism>
<feature type="transmembrane region" description="Helical" evidence="10">
    <location>
        <begin position="520"/>
        <end position="539"/>
    </location>
</feature>
<dbReference type="EMBL" id="PKSL01000021">
    <property type="protein sequence ID" value="POW13997.1"/>
    <property type="molecule type" value="Genomic_DNA"/>
</dbReference>
<evidence type="ECO:0000256" key="1">
    <source>
        <dbReference type="ARBA" id="ARBA00004141"/>
    </source>
</evidence>
<dbReference type="Proteomes" id="UP000239156">
    <property type="component" value="Unassembled WGS sequence"/>
</dbReference>
<gene>
    <name evidence="11" type="ORF">PSTT_03345</name>
</gene>
<evidence type="ECO:0000256" key="7">
    <source>
        <dbReference type="ARBA" id="ARBA00022989"/>
    </source>
</evidence>
<evidence type="ECO:0000256" key="2">
    <source>
        <dbReference type="ARBA" id="ARBA00008807"/>
    </source>
</evidence>
<dbReference type="Pfam" id="PF03169">
    <property type="entry name" value="OPT"/>
    <property type="match status" value="1"/>
</dbReference>
<keyword evidence="8 10" id="KW-0472">Membrane</keyword>
<dbReference type="GO" id="GO:0035673">
    <property type="term" value="F:oligopeptide transmembrane transporter activity"/>
    <property type="evidence" value="ECO:0007669"/>
    <property type="project" value="InterPro"/>
</dbReference>
<protein>
    <recommendedName>
        <fullName evidence="13">OPT superfamily oligopeptide transporter</fullName>
    </recommendedName>
</protein>
<dbReference type="VEuPathDB" id="FungiDB:PSTT_03345"/>
<feature type="compositionally biased region" description="Low complexity" evidence="9">
    <location>
        <begin position="39"/>
        <end position="49"/>
    </location>
</feature>
<reference evidence="11" key="1">
    <citation type="submission" date="2017-12" db="EMBL/GenBank/DDBJ databases">
        <title>Gene loss provides genomic basis for host adaptation in cereal stripe rust fungi.</title>
        <authorList>
            <person name="Xia C."/>
        </authorList>
    </citation>
    <scope>NUCLEOTIDE SEQUENCE [LARGE SCALE GENOMIC DNA]</scope>
    <source>
        <strain evidence="11">93-210</strain>
    </source>
</reference>
<keyword evidence="6" id="KW-0653">Protein transport</keyword>
<proteinExistence type="inferred from homology"/>
<feature type="transmembrane region" description="Helical" evidence="10">
    <location>
        <begin position="679"/>
        <end position="700"/>
    </location>
</feature>
<feature type="transmembrane region" description="Helical" evidence="10">
    <location>
        <begin position="560"/>
        <end position="577"/>
    </location>
</feature>
<keyword evidence="7 10" id="KW-1133">Transmembrane helix</keyword>
<accession>A0A2S4VX11</accession>